<sequence>MRERGITRLDVRAVLQRGAVVRVEQPRFDETWNVRGRDGDGRPLEIVVVARDDALIVTVITAWEA</sequence>
<gene>
    <name evidence="1" type="ORF">GGD88_002565</name>
</gene>
<evidence type="ECO:0000313" key="1">
    <source>
        <dbReference type="EMBL" id="MBB4286824.1"/>
    </source>
</evidence>
<keyword evidence="2" id="KW-1185">Reference proteome</keyword>
<comment type="caution">
    <text evidence="1">The sequence shown here is derived from an EMBL/GenBank/DDBJ whole genome shotgun (WGS) entry which is preliminary data.</text>
</comment>
<protein>
    <recommendedName>
        <fullName evidence="3">DUF4258 domain-containing protein</fullName>
    </recommendedName>
</protein>
<organism evidence="1 2">
    <name type="scientific">Roseospira goensis</name>
    <dbReference type="NCBI Taxonomy" id="391922"/>
    <lineage>
        <taxon>Bacteria</taxon>
        <taxon>Pseudomonadati</taxon>
        <taxon>Pseudomonadota</taxon>
        <taxon>Alphaproteobacteria</taxon>
        <taxon>Rhodospirillales</taxon>
        <taxon>Rhodospirillaceae</taxon>
        <taxon>Roseospira</taxon>
    </lineage>
</organism>
<evidence type="ECO:0000313" key="2">
    <source>
        <dbReference type="Proteomes" id="UP000555728"/>
    </source>
</evidence>
<name>A0A7W6S276_9PROT</name>
<dbReference type="Proteomes" id="UP000555728">
    <property type="component" value="Unassembled WGS sequence"/>
</dbReference>
<proteinExistence type="predicted"/>
<accession>A0A7W6S276</accession>
<dbReference type="Pfam" id="PF14076">
    <property type="entry name" value="DUF4258"/>
    <property type="match status" value="1"/>
</dbReference>
<dbReference type="EMBL" id="JACIGI010000022">
    <property type="protein sequence ID" value="MBB4286824.1"/>
    <property type="molecule type" value="Genomic_DNA"/>
</dbReference>
<evidence type="ECO:0008006" key="3">
    <source>
        <dbReference type="Google" id="ProtNLM"/>
    </source>
</evidence>
<dbReference type="AlphaFoldDB" id="A0A7W6S276"/>
<reference evidence="1 2" key="1">
    <citation type="submission" date="2020-08" db="EMBL/GenBank/DDBJ databases">
        <title>Genome sequencing of Purple Non-Sulfur Bacteria from various extreme environments.</title>
        <authorList>
            <person name="Mayer M."/>
        </authorList>
    </citation>
    <scope>NUCLEOTIDE SEQUENCE [LARGE SCALE GENOMIC DNA]</scope>
    <source>
        <strain evidence="1 2">JA135</strain>
    </source>
</reference>
<dbReference type="InterPro" id="IPR025354">
    <property type="entry name" value="DUF4258"/>
</dbReference>